<keyword evidence="2" id="KW-1185">Reference proteome</keyword>
<reference evidence="1 2" key="1">
    <citation type="submission" date="2013-07" db="EMBL/GenBank/DDBJ databases">
        <title>Isolation of a new Chlamydia species from the feral Sacred Ibis (Threskiornis aethiopicus): Chlamydia ibidis.</title>
        <authorList>
            <person name="Vorimore F."/>
            <person name="Hsia R.-C."/>
            <person name="Huot-Creasy H."/>
            <person name="Bastian S."/>
            <person name="Deruyter L."/>
            <person name="Passet A."/>
            <person name="Sachse K."/>
            <person name="Bavoil P."/>
            <person name="Myers G."/>
            <person name="Laroucau K."/>
        </authorList>
    </citation>
    <scope>NUCLEOTIDE SEQUENCE [LARGE SCALE GENOMIC DNA]</scope>
    <source>
        <strain evidence="1 2">10-1398/6</strain>
    </source>
</reference>
<dbReference type="EMBL" id="APJW01000003">
    <property type="protein sequence ID" value="EQM62367.1"/>
    <property type="molecule type" value="Genomic_DNA"/>
</dbReference>
<protein>
    <submittedName>
        <fullName evidence="1">Ferredoxin</fullName>
    </submittedName>
</protein>
<proteinExistence type="predicted"/>
<evidence type="ECO:0000313" key="2">
    <source>
        <dbReference type="Proteomes" id="UP000016064"/>
    </source>
</evidence>
<name>A0ABN0MYM2_9CHLA</name>
<comment type="caution">
    <text evidence="1">The sequence shown here is derived from an EMBL/GenBank/DDBJ whole genome shotgun (WGS) entry which is preliminary data.</text>
</comment>
<evidence type="ECO:0000313" key="1">
    <source>
        <dbReference type="EMBL" id="EQM62367.1"/>
    </source>
</evidence>
<sequence>MNRNTLLVFSCPNCIKGEVSFSLFNLEGALICNCCSCSYIFDASMRNSIRQFVALCARIHESSSILGHASIAVSSQNQTTEIPFQLLFSRFPVTLNLSLNGKKISIRFIFDALKNVILHQEDKVLV</sequence>
<organism evidence="1 2">
    <name type="scientific">Chlamydia ibidis 10-1398/6</name>
    <dbReference type="NCBI Taxonomy" id="1046581"/>
    <lineage>
        <taxon>Bacteria</taxon>
        <taxon>Pseudomonadati</taxon>
        <taxon>Chlamydiota</taxon>
        <taxon>Chlamydiia</taxon>
        <taxon>Chlamydiales</taxon>
        <taxon>Chlamydiaceae</taxon>
        <taxon>Chlamydia/Chlamydophila group</taxon>
        <taxon>Chlamydia</taxon>
    </lineage>
</organism>
<dbReference type="RefSeq" id="WP_021119610.1">
    <property type="nucleotide sequence ID" value="NZ_APJW01000003.1"/>
</dbReference>
<accession>A0ABN0MYM2</accession>
<dbReference type="Proteomes" id="UP000016064">
    <property type="component" value="Unassembled WGS sequence"/>
</dbReference>
<gene>
    <name evidence="1" type="primary">fer1</name>
    <name evidence="1" type="ORF">H359_0771</name>
</gene>